<sequence length="157" mass="17364">MLQKNESSGKILFHVFLLVLSIGYLLSAFSLGAPIVEAQLRPSFFPLLLGLLAVAFSAVLLMREIKAARASRQSGDQADATGDRLSYMIIAATALYILLFSLIGYVLSSVLYVFAIMVIFSNREKWLQKMAISILIVGLGYLVFEQIFGVRLPALWE</sequence>
<keyword evidence="1" id="KW-0812">Transmembrane</keyword>
<dbReference type="InterPro" id="IPR009936">
    <property type="entry name" value="DUF1468"/>
</dbReference>
<feature type="transmembrane region" description="Helical" evidence="1">
    <location>
        <begin position="94"/>
        <end position="120"/>
    </location>
</feature>
<evidence type="ECO:0000259" key="2">
    <source>
        <dbReference type="Pfam" id="PF07331"/>
    </source>
</evidence>
<accession>A0ABY5HH85</accession>
<evidence type="ECO:0000256" key="1">
    <source>
        <dbReference type="SAM" id="Phobius"/>
    </source>
</evidence>
<keyword evidence="4" id="KW-1185">Reference proteome</keyword>
<keyword evidence="1" id="KW-0472">Membrane</keyword>
<feature type="transmembrane region" description="Helical" evidence="1">
    <location>
        <begin position="44"/>
        <end position="62"/>
    </location>
</feature>
<reference evidence="3" key="1">
    <citation type="submission" date="2021-04" db="EMBL/GenBank/DDBJ databases">
        <title>Oceanospirillales bacteria with DddD are important DMSP degraders in coastal seawater.</title>
        <authorList>
            <person name="Liu J."/>
        </authorList>
    </citation>
    <scope>NUCLEOTIDE SEQUENCE</scope>
    <source>
        <strain evidence="3">D13-1</strain>
    </source>
</reference>
<feature type="transmembrane region" description="Helical" evidence="1">
    <location>
        <begin position="126"/>
        <end position="144"/>
    </location>
</feature>
<keyword evidence="1" id="KW-1133">Transmembrane helix</keyword>
<dbReference type="Proteomes" id="UP001058461">
    <property type="component" value="Chromosome"/>
</dbReference>
<proteinExistence type="predicted"/>
<gene>
    <name evidence="3" type="ORF">KDW95_15325</name>
</gene>
<evidence type="ECO:0000313" key="3">
    <source>
        <dbReference type="EMBL" id="UTW10654.1"/>
    </source>
</evidence>
<feature type="transmembrane region" description="Helical" evidence="1">
    <location>
        <begin position="12"/>
        <end position="32"/>
    </location>
</feature>
<dbReference type="EMBL" id="CP073347">
    <property type="protein sequence ID" value="UTW10654.1"/>
    <property type="molecule type" value="Genomic_DNA"/>
</dbReference>
<feature type="domain" description="DUF1468" evidence="2">
    <location>
        <begin position="14"/>
        <end position="153"/>
    </location>
</feature>
<evidence type="ECO:0000313" key="4">
    <source>
        <dbReference type="Proteomes" id="UP001058461"/>
    </source>
</evidence>
<dbReference type="Pfam" id="PF07331">
    <property type="entry name" value="TctB"/>
    <property type="match status" value="1"/>
</dbReference>
<dbReference type="RefSeq" id="WP_255852705.1">
    <property type="nucleotide sequence ID" value="NZ_CP073347.1"/>
</dbReference>
<organism evidence="3 4">
    <name type="scientific">Marinobacterium rhizophilum</name>
    <dbReference type="NCBI Taxonomy" id="420402"/>
    <lineage>
        <taxon>Bacteria</taxon>
        <taxon>Pseudomonadati</taxon>
        <taxon>Pseudomonadota</taxon>
        <taxon>Gammaproteobacteria</taxon>
        <taxon>Oceanospirillales</taxon>
        <taxon>Oceanospirillaceae</taxon>
        <taxon>Marinobacterium</taxon>
    </lineage>
</organism>
<protein>
    <submittedName>
        <fullName evidence="3">Tripartite tricarboxylate transporter TctB family protein</fullName>
    </submittedName>
</protein>
<name>A0ABY5HH85_9GAMM</name>